<evidence type="ECO:0000256" key="1">
    <source>
        <dbReference type="SAM" id="MobiDB-lite"/>
    </source>
</evidence>
<feature type="region of interest" description="Disordered" evidence="1">
    <location>
        <begin position="129"/>
        <end position="164"/>
    </location>
</feature>
<reference evidence="2 3" key="1">
    <citation type="submission" date="2016-10" db="EMBL/GenBank/DDBJ databases">
        <authorList>
            <person name="de Groot N.N."/>
        </authorList>
    </citation>
    <scope>NUCLEOTIDE SEQUENCE [LARGE SCALE GENOMIC DNA]</scope>
    <source>
        <strain evidence="2 3">DSM 40306</strain>
    </source>
</reference>
<dbReference type="STRING" id="67331.SAMN04490357_0991"/>
<dbReference type="GeneID" id="95510238"/>
<proteinExistence type="predicted"/>
<name>A0A1H4P4U2_9ACTN</name>
<accession>A0A1H4P4U2</accession>
<evidence type="ECO:0000313" key="3">
    <source>
        <dbReference type="Proteomes" id="UP000182375"/>
    </source>
</evidence>
<evidence type="ECO:0008006" key="4">
    <source>
        <dbReference type="Google" id="ProtNLM"/>
    </source>
</evidence>
<feature type="compositionally biased region" description="Basic and acidic residues" evidence="1">
    <location>
        <begin position="129"/>
        <end position="146"/>
    </location>
</feature>
<gene>
    <name evidence="2" type="ORF">SAMN04490357_0991</name>
</gene>
<protein>
    <recommendedName>
        <fullName evidence="4">HNH endonuclease</fullName>
    </recommendedName>
</protein>
<dbReference type="EMBL" id="FNTD01000004">
    <property type="protein sequence ID" value="SEC02497.1"/>
    <property type="molecule type" value="Genomic_DNA"/>
</dbReference>
<dbReference type="AlphaFoldDB" id="A0A1H4P4U2"/>
<sequence length="287" mass="31993">MPTPPNAPDSAIIALLGDGYSNKRIATELHVDKVRVARLRREHSIPNVVQQPLTLEQKWATRTRPVEGGHLEWVGERATASGTPVMRYKEAYYSPAAVAFEIKHGRPAEGYVRADCGYKQCVAPDHVNDEAGRQEARRKLRAERGLGDPSQECSRGHSQAEHGRFEPDGTAYCQMCKVLDKRAQRFGKPSLRPRAASLEDAFRLRTKPTSGGHVCWTGSFNNSTPSLRFQHVNHSPYRIAFRLHHGRDPEGQAKPACGMPHCVAGAHLEDRPMRQRTNSLYDAIFGA</sequence>
<dbReference type="Proteomes" id="UP000182375">
    <property type="component" value="Unassembled WGS sequence"/>
</dbReference>
<feature type="compositionally biased region" description="Basic and acidic residues" evidence="1">
    <location>
        <begin position="154"/>
        <end position="164"/>
    </location>
</feature>
<dbReference type="RefSeq" id="WP_074990903.1">
    <property type="nucleotide sequence ID" value="NZ_FNTD01000004.1"/>
</dbReference>
<evidence type="ECO:0000313" key="2">
    <source>
        <dbReference type="EMBL" id="SEC02497.1"/>
    </source>
</evidence>
<organism evidence="2 3">
    <name type="scientific">Streptomyces misionensis</name>
    <dbReference type="NCBI Taxonomy" id="67331"/>
    <lineage>
        <taxon>Bacteria</taxon>
        <taxon>Bacillati</taxon>
        <taxon>Actinomycetota</taxon>
        <taxon>Actinomycetes</taxon>
        <taxon>Kitasatosporales</taxon>
        <taxon>Streptomycetaceae</taxon>
        <taxon>Streptomyces</taxon>
    </lineage>
</organism>